<keyword evidence="7 8" id="KW-0407">Ion channel</keyword>
<dbReference type="PANTHER" id="PTHR11003">
    <property type="entry name" value="POTASSIUM CHANNEL, SUBFAMILY K"/>
    <property type="match status" value="1"/>
</dbReference>
<evidence type="ECO:0000256" key="7">
    <source>
        <dbReference type="ARBA" id="ARBA00023303"/>
    </source>
</evidence>
<dbReference type="OMA" id="PWNENAR"/>
<dbReference type="AlphaFoldDB" id="A7SZB8"/>
<dbReference type="PRINTS" id="PR01333">
    <property type="entry name" value="2POREKCHANEL"/>
</dbReference>
<keyword evidence="2 8" id="KW-0813">Transport</keyword>
<feature type="domain" description="Potassium channel" evidence="10">
    <location>
        <begin position="77"/>
        <end position="137"/>
    </location>
</feature>
<dbReference type="GO" id="GO:0022841">
    <property type="term" value="F:potassium ion leak channel activity"/>
    <property type="evidence" value="ECO:0000318"/>
    <property type="project" value="GO_Central"/>
</dbReference>
<keyword evidence="12" id="KW-1185">Reference proteome</keyword>
<dbReference type="InParanoid" id="A7SZB8"/>
<evidence type="ECO:0000256" key="3">
    <source>
        <dbReference type="ARBA" id="ARBA00022692"/>
    </source>
</evidence>
<dbReference type="Pfam" id="PF07885">
    <property type="entry name" value="Ion_trans_2"/>
    <property type="match status" value="2"/>
</dbReference>
<comment type="subcellular location">
    <subcellularLocation>
        <location evidence="1">Membrane</location>
        <topology evidence="1">Multi-pass membrane protein</topology>
    </subcellularLocation>
</comment>
<comment type="similarity">
    <text evidence="8">Belongs to the two pore domain potassium channel (TC 1.A.1.8) family.</text>
</comment>
<keyword evidence="5 8" id="KW-0406">Ion transport</keyword>
<dbReference type="Proteomes" id="UP000001593">
    <property type="component" value="Unassembled WGS sequence"/>
</dbReference>
<dbReference type="GO" id="GO:0005886">
    <property type="term" value="C:plasma membrane"/>
    <property type="evidence" value="ECO:0000318"/>
    <property type="project" value="GO_Central"/>
</dbReference>
<dbReference type="InterPro" id="IPR013099">
    <property type="entry name" value="K_chnl_dom"/>
</dbReference>
<name>A7SZB8_NEMVE</name>
<dbReference type="OrthoDB" id="5976463at2759"/>
<dbReference type="InterPro" id="IPR003280">
    <property type="entry name" value="2pore_dom_K_chnl"/>
</dbReference>
<dbReference type="KEGG" id="nve:5501793"/>
<dbReference type="HOGENOM" id="CLU_022504_2_0_1"/>
<evidence type="ECO:0000256" key="2">
    <source>
        <dbReference type="ARBA" id="ARBA00022448"/>
    </source>
</evidence>
<organism evidence="11 12">
    <name type="scientific">Nematostella vectensis</name>
    <name type="common">Starlet sea anemone</name>
    <dbReference type="NCBI Taxonomy" id="45351"/>
    <lineage>
        <taxon>Eukaryota</taxon>
        <taxon>Metazoa</taxon>
        <taxon>Cnidaria</taxon>
        <taxon>Anthozoa</taxon>
        <taxon>Hexacorallia</taxon>
        <taxon>Actiniaria</taxon>
        <taxon>Edwardsiidae</taxon>
        <taxon>Nematostella</taxon>
    </lineage>
</organism>
<dbReference type="FunFam" id="1.10.287.70:FF:000408">
    <property type="entry name" value="Predicted protein"/>
    <property type="match status" value="1"/>
</dbReference>
<feature type="transmembrane region" description="Helical" evidence="9">
    <location>
        <begin position="212"/>
        <end position="229"/>
    </location>
</feature>
<dbReference type="GO" id="GO:0071805">
    <property type="term" value="P:potassium ion transmembrane transport"/>
    <property type="evidence" value="ECO:0000318"/>
    <property type="project" value="GO_Central"/>
</dbReference>
<feature type="transmembrane region" description="Helical" evidence="9">
    <location>
        <begin position="182"/>
        <end position="200"/>
    </location>
</feature>
<proteinExistence type="inferred from homology"/>
<accession>A7SZB8</accession>
<evidence type="ECO:0000256" key="5">
    <source>
        <dbReference type="ARBA" id="ARBA00023065"/>
    </source>
</evidence>
<evidence type="ECO:0000256" key="4">
    <source>
        <dbReference type="ARBA" id="ARBA00022989"/>
    </source>
</evidence>
<evidence type="ECO:0000313" key="12">
    <source>
        <dbReference type="Proteomes" id="UP000001593"/>
    </source>
</evidence>
<dbReference type="PhylomeDB" id="A7SZB8"/>
<evidence type="ECO:0000256" key="6">
    <source>
        <dbReference type="ARBA" id="ARBA00023136"/>
    </source>
</evidence>
<dbReference type="SUPFAM" id="SSF81324">
    <property type="entry name" value="Voltage-gated potassium channels"/>
    <property type="match status" value="2"/>
</dbReference>
<evidence type="ECO:0000259" key="10">
    <source>
        <dbReference type="Pfam" id="PF07885"/>
    </source>
</evidence>
<dbReference type="eggNOG" id="KOG1418">
    <property type="taxonomic scope" value="Eukaryota"/>
</dbReference>
<keyword evidence="3 8" id="KW-0812">Transmembrane</keyword>
<feature type="domain" description="Potassium channel" evidence="10">
    <location>
        <begin position="188"/>
        <end position="266"/>
    </location>
</feature>
<protein>
    <recommendedName>
        <fullName evidence="10">Potassium channel domain-containing protein</fullName>
    </recommendedName>
</protein>
<evidence type="ECO:0000256" key="8">
    <source>
        <dbReference type="RuleBase" id="RU003857"/>
    </source>
</evidence>
<dbReference type="STRING" id="45351.A7SZB8"/>
<sequence>MFSLVKRVLIRLLLCLAYMFLFGTVMYLVERPHQDIKQEKQQNLSNLFDHMRAKYNMTSQEFENFTSIAHATLSPNNKAKWSYFRNAIRFMVALCTTVGYGDLTPTSTLSRALTMLIALFGIPLMLMTLSSFGELFTTAMDKFIIFLDKTMLPRATSPEGGGETSPEGGGENSKWAAPLKRMTGILLVLVMFIQIGILITKTLTPWSYEESFYYWFITFTTIGFGDYIIERDQGDWDLTYRVMSIAVVIYMLVGLSIMTSAFSVAIELSHSLSIGERCFQDKSEVIENISAVKTCRACGSPWNENARSDVN</sequence>
<feature type="transmembrane region" description="Helical" evidence="9">
    <location>
        <begin position="112"/>
        <end position="132"/>
    </location>
</feature>
<dbReference type="EMBL" id="DS469959">
    <property type="protein sequence ID" value="EDO30949.1"/>
    <property type="molecule type" value="Genomic_DNA"/>
</dbReference>
<evidence type="ECO:0000256" key="9">
    <source>
        <dbReference type="SAM" id="Phobius"/>
    </source>
</evidence>
<feature type="transmembrane region" description="Helical" evidence="9">
    <location>
        <begin position="241"/>
        <end position="266"/>
    </location>
</feature>
<reference evidence="11 12" key="1">
    <citation type="journal article" date="2007" name="Science">
        <title>Sea anemone genome reveals ancestral eumetazoan gene repertoire and genomic organization.</title>
        <authorList>
            <person name="Putnam N.H."/>
            <person name="Srivastava M."/>
            <person name="Hellsten U."/>
            <person name="Dirks B."/>
            <person name="Chapman J."/>
            <person name="Salamov A."/>
            <person name="Terry A."/>
            <person name="Shapiro H."/>
            <person name="Lindquist E."/>
            <person name="Kapitonov V.V."/>
            <person name="Jurka J."/>
            <person name="Genikhovich G."/>
            <person name="Grigoriev I.V."/>
            <person name="Lucas S.M."/>
            <person name="Steele R.E."/>
            <person name="Finnerty J.R."/>
            <person name="Technau U."/>
            <person name="Martindale M.Q."/>
            <person name="Rokhsar D.S."/>
        </authorList>
    </citation>
    <scope>NUCLEOTIDE SEQUENCE [LARGE SCALE GENOMIC DNA]</scope>
    <source>
        <strain evidence="12">CH2 X CH6</strain>
    </source>
</reference>
<dbReference type="PANTHER" id="PTHR11003:SF345">
    <property type="entry name" value="TWIK FAMILY OF POTASSIUM CHANNELS PROTEIN 18"/>
    <property type="match status" value="1"/>
</dbReference>
<gene>
    <name evidence="11" type="ORF">NEMVEDRAFT_v1g219888</name>
</gene>
<dbReference type="GO" id="GO:0015271">
    <property type="term" value="F:outward rectifier potassium channel activity"/>
    <property type="evidence" value="ECO:0000318"/>
    <property type="project" value="GO_Central"/>
</dbReference>
<dbReference type="Gene3D" id="1.10.287.70">
    <property type="match status" value="1"/>
</dbReference>
<keyword evidence="6 9" id="KW-0472">Membrane</keyword>
<evidence type="ECO:0000256" key="1">
    <source>
        <dbReference type="ARBA" id="ARBA00004141"/>
    </source>
</evidence>
<feature type="transmembrane region" description="Helical" evidence="9">
    <location>
        <begin position="12"/>
        <end position="29"/>
    </location>
</feature>
<keyword evidence="4 9" id="KW-1133">Transmembrane helix</keyword>
<evidence type="ECO:0000313" key="11">
    <source>
        <dbReference type="EMBL" id="EDO30949.1"/>
    </source>
</evidence>